<dbReference type="PANTHER" id="PTHR34553:SF4">
    <property type="entry name" value="G1_S-SPECIFIC CYCLIN-E PROTEIN"/>
    <property type="match status" value="1"/>
</dbReference>
<organism evidence="2 3">
    <name type="scientific">Salix brachista</name>
    <dbReference type="NCBI Taxonomy" id="2182728"/>
    <lineage>
        <taxon>Eukaryota</taxon>
        <taxon>Viridiplantae</taxon>
        <taxon>Streptophyta</taxon>
        <taxon>Embryophyta</taxon>
        <taxon>Tracheophyta</taxon>
        <taxon>Spermatophyta</taxon>
        <taxon>Magnoliopsida</taxon>
        <taxon>eudicotyledons</taxon>
        <taxon>Gunneridae</taxon>
        <taxon>Pentapetalae</taxon>
        <taxon>rosids</taxon>
        <taxon>fabids</taxon>
        <taxon>Malpighiales</taxon>
        <taxon>Salicaceae</taxon>
        <taxon>Saliceae</taxon>
        <taxon>Salix</taxon>
    </lineage>
</organism>
<keyword evidence="1" id="KW-0812">Transmembrane</keyword>
<dbReference type="PANTHER" id="PTHR34553">
    <property type="entry name" value="OS05G0597400 PROTEIN"/>
    <property type="match status" value="1"/>
</dbReference>
<keyword evidence="1" id="KW-1133">Transmembrane helix</keyword>
<feature type="transmembrane region" description="Helical" evidence="1">
    <location>
        <begin position="587"/>
        <end position="609"/>
    </location>
</feature>
<evidence type="ECO:0000313" key="2">
    <source>
        <dbReference type="EMBL" id="KAB5569620.1"/>
    </source>
</evidence>
<sequence length="760" mass="85762">MISELHADRVLCFCNSNSVVSSRKRIRFSFFSKKCNKKGENSEKPSYLSDLSLFVAFESGKIFILVDNRPWLRNLGLHPAHLWQLMVTKSRLSPFANTKARSGIKEGKEASSQSNPSKSTKLERCFLLIEVAILSRKRGLPPVKKLRNSLFLSSELHRTLYGFIVFEVAWNDLRGINYLNELLTDTSLAIETKIMQRWEFDSIVQAASSLSSWFSGTLSELLQLQDYLDSATEILMQYVCLLDSHLRINSSRFSSRNAVGVLIVGFSLHKECDPRLLHLLPVGDTFYDAEGNFSMTPSIDDDEKICDDNLWAEDNSSCCLGGSFNVFSGTPDSITSEPLTPPPTGPYKRRRVIRSGTGVEVDCYAEETQGGNEDLLDSSGASDCENVHESKLYRDILILFRFNDHDLPFKLKQVVMSDLRLLTLLEAGLPSWVLFLQSYPGFCHLYRPWMCPLARALYVLISVITVLIGFFDLYKNVPVLKATASSLFGPLFDWIETWEMVSRIKYLGTMLFLHNFEKAATWFLMVTHSTRSCLSVFTQPLVEPLAEILGFFLPLWDIFIEVIESLYSTVWVVIESSCSVMGDLLEIFVWPISVIWSIAGLVAFTCSWMSEMIGDIWQSVNGIFELAAASGATVSTYEVSMWRSLWNDLFSQVFRAVRSILNGFVAFFTACNRHRLSLRIVDKAPRILPYFSSAVLVCSIYNHIQDFIQRIPGRGPRSQPLGIIETAAGHLRLEVGCLKGVGKSTLDEANKNLFMGTEET</sequence>
<keyword evidence="3" id="KW-1185">Reference proteome</keyword>
<feature type="transmembrane region" description="Helical" evidence="1">
    <location>
        <begin position="456"/>
        <end position="474"/>
    </location>
</feature>
<proteinExistence type="predicted"/>
<accession>A0A5N5NPT1</accession>
<keyword evidence="1" id="KW-0472">Membrane</keyword>
<dbReference type="Proteomes" id="UP000326939">
    <property type="component" value="Chromosome 2"/>
</dbReference>
<comment type="caution">
    <text evidence="2">The sequence shown here is derived from an EMBL/GenBank/DDBJ whole genome shotgun (WGS) entry which is preliminary data.</text>
</comment>
<dbReference type="EMBL" id="VDCV01000002">
    <property type="protein sequence ID" value="KAB5569620.1"/>
    <property type="molecule type" value="Genomic_DNA"/>
</dbReference>
<evidence type="ECO:0000256" key="1">
    <source>
        <dbReference type="SAM" id="Phobius"/>
    </source>
</evidence>
<reference evidence="3" key="1">
    <citation type="journal article" date="2019" name="Gigascience">
        <title>De novo genome assembly of the endangered Acer yangbiense, a plant species with extremely small populations endemic to Yunnan Province, China.</title>
        <authorList>
            <person name="Yang J."/>
            <person name="Wariss H.M."/>
            <person name="Tao L."/>
            <person name="Zhang R."/>
            <person name="Yun Q."/>
            <person name="Hollingsworth P."/>
            <person name="Dao Z."/>
            <person name="Luo G."/>
            <person name="Guo H."/>
            <person name="Ma Y."/>
            <person name="Sun W."/>
        </authorList>
    </citation>
    <scope>NUCLEOTIDE SEQUENCE [LARGE SCALE GENOMIC DNA]</scope>
    <source>
        <strain evidence="3">cv. br00</strain>
    </source>
</reference>
<dbReference type="AlphaFoldDB" id="A0A5N5NPT1"/>
<gene>
    <name evidence="2" type="ORF">DKX38_003413</name>
</gene>
<protein>
    <submittedName>
        <fullName evidence="2">Uncharacterized protein</fullName>
    </submittedName>
</protein>
<evidence type="ECO:0000313" key="3">
    <source>
        <dbReference type="Proteomes" id="UP000326939"/>
    </source>
</evidence>
<name>A0A5N5NPT1_9ROSI</name>